<reference evidence="2" key="1">
    <citation type="submission" date="2023-11" db="UniProtKB">
        <authorList>
            <consortium name="WormBaseParasite"/>
        </authorList>
    </citation>
    <scope>IDENTIFICATION</scope>
</reference>
<protein>
    <submittedName>
        <fullName evidence="2">Uncharacterized protein</fullName>
    </submittedName>
</protein>
<dbReference type="AlphaFoldDB" id="A0AA84ZUA8"/>
<accession>A0AA84ZUA8</accession>
<sequence>MFISTSLEQYRSSYCKTRNACKALISETRWSHEKQLFKDCENNPKILSSYKKRRAWRSDGFLLLLVQKIQSTLARDGAEKAEDLSEYFSKMFFTVNEKQPIIDRNQGGLLMHPVVIEKDTVLRLLQHLKPDKSSGPDDIHPRIMKALSDVIAEPMAIMFDMSLRQSRLPRD</sequence>
<evidence type="ECO:0000313" key="1">
    <source>
        <dbReference type="Proteomes" id="UP000050790"/>
    </source>
</evidence>
<dbReference type="WBParaSite" id="SMRG1_46670.1">
    <property type="protein sequence ID" value="SMRG1_46670.1"/>
    <property type="gene ID" value="SMRG1_46670"/>
</dbReference>
<dbReference type="PANTHER" id="PTHR33395">
    <property type="entry name" value="TRANSCRIPTASE, PUTATIVE-RELATED-RELATED"/>
    <property type="match status" value="1"/>
</dbReference>
<organism evidence="1 2">
    <name type="scientific">Schistosoma margrebowiei</name>
    <dbReference type="NCBI Taxonomy" id="48269"/>
    <lineage>
        <taxon>Eukaryota</taxon>
        <taxon>Metazoa</taxon>
        <taxon>Spiralia</taxon>
        <taxon>Lophotrochozoa</taxon>
        <taxon>Platyhelminthes</taxon>
        <taxon>Trematoda</taxon>
        <taxon>Digenea</taxon>
        <taxon>Strigeidida</taxon>
        <taxon>Schistosomatoidea</taxon>
        <taxon>Schistosomatidae</taxon>
        <taxon>Schistosoma</taxon>
    </lineage>
</organism>
<proteinExistence type="predicted"/>
<evidence type="ECO:0000313" key="2">
    <source>
        <dbReference type="WBParaSite" id="SMRG1_46670.1"/>
    </source>
</evidence>
<dbReference type="Proteomes" id="UP000050790">
    <property type="component" value="Unassembled WGS sequence"/>
</dbReference>
<name>A0AA84ZUA8_9TREM</name>
<dbReference type="PANTHER" id="PTHR33395:SF22">
    <property type="entry name" value="REVERSE TRANSCRIPTASE DOMAIN-CONTAINING PROTEIN"/>
    <property type="match status" value="1"/>
</dbReference>